<evidence type="ECO:0000256" key="5">
    <source>
        <dbReference type="ARBA" id="ARBA00022989"/>
    </source>
</evidence>
<evidence type="ECO:0000256" key="4">
    <source>
        <dbReference type="ARBA" id="ARBA00022692"/>
    </source>
</evidence>
<sequence length="504" mass="55280">MDSSRLLPFTSAPSPSADVALVGVVDHRGFPAFRSSSGRWTAALFIIGGQIAERFAYYGISSNLISYLTGPLQESTAAAAASVNIWSGVAMMLPLAGAFVADSYLGRYKTILFASLLYILGLGLLTLSSILPSLRPPICSINVGKPCIPNHFQAGCFYFALYLVALAQAGHKPCAQAFGADQFDEKDPEESFSRSSFFNWSYCSLCIGSTATIIILTYVQDNISWPLGFGIPFVSMGLALILFLFGTKTYRDAIQLEEAKGVLQLVPLWAISLIYAVIFAQSSTFFIKQGSTLDCRIGSSFHVPPAALQSFISISIVAFIPIYDQILVPVSRKFSRIPTGITQLQRIGIGMILSIISMGIAALVEVKRLKTAKKYGLIEQPNTMIPMSLWWLVPQYILYGITEVFMIIGLQEFFYVQVPNALRSLGLALFMSIFGIGSFISSFLIAVINEATSKSGESWFSDNLNRAHLDYFYWLLAALGAGGLIMYLYFARSYVYKKKQDVAM</sequence>
<dbReference type="PROSITE" id="PS01022">
    <property type="entry name" value="PTR2_1"/>
    <property type="match status" value="1"/>
</dbReference>
<feature type="transmembrane region" description="Helical" evidence="7">
    <location>
        <begin position="266"/>
        <end position="286"/>
    </location>
</feature>
<organism evidence="8 9">
    <name type="scientific">Dendrobium catenatum</name>
    <dbReference type="NCBI Taxonomy" id="906689"/>
    <lineage>
        <taxon>Eukaryota</taxon>
        <taxon>Viridiplantae</taxon>
        <taxon>Streptophyta</taxon>
        <taxon>Embryophyta</taxon>
        <taxon>Tracheophyta</taxon>
        <taxon>Spermatophyta</taxon>
        <taxon>Magnoliopsida</taxon>
        <taxon>Liliopsida</taxon>
        <taxon>Asparagales</taxon>
        <taxon>Orchidaceae</taxon>
        <taxon>Epidendroideae</taxon>
        <taxon>Malaxideae</taxon>
        <taxon>Dendrobiinae</taxon>
        <taxon>Dendrobium</taxon>
    </lineage>
</organism>
<evidence type="ECO:0000313" key="9">
    <source>
        <dbReference type="Proteomes" id="UP000233837"/>
    </source>
</evidence>
<dbReference type="SUPFAM" id="SSF103473">
    <property type="entry name" value="MFS general substrate transporter"/>
    <property type="match status" value="1"/>
</dbReference>
<dbReference type="GO" id="GO:0016020">
    <property type="term" value="C:membrane"/>
    <property type="evidence" value="ECO:0007669"/>
    <property type="project" value="UniProtKB-SubCell"/>
</dbReference>
<reference evidence="8 9" key="1">
    <citation type="journal article" date="2016" name="Sci. Rep.">
        <title>The Dendrobium catenatum Lindl. genome sequence provides insights into polysaccharide synthase, floral development and adaptive evolution.</title>
        <authorList>
            <person name="Zhang G.Q."/>
            <person name="Xu Q."/>
            <person name="Bian C."/>
            <person name="Tsai W.C."/>
            <person name="Yeh C.M."/>
            <person name="Liu K.W."/>
            <person name="Yoshida K."/>
            <person name="Zhang L.S."/>
            <person name="Chang S.B."/>
            <person name="Chen F."/>
            <person name="Shi Y."/>
            <person name="Su Y.Y."/>
            <person name="Zhang Y.Q."/>
            <person name="Chen L.J."/>
            <person name="Yin Y."/>
            <person name="Lin M."/>
            <person name="Huang H."/>
            <person name="Deng H."/>
            <person name="Wang Z.W."/>
            <person name="Zhu S.L."/>
            <person name="Zhao X."/>
            <person name="Deng C."/>
            <person name="Niu S.C."/>
            <person name="Huang J."/>
            <person name="Wang M."/>
            <person name="Liu G.H."/>
            <person name="Yang H.J."/>
            <person name="Xiao X.J."/>
            <person name="Hsiao Y.Y."/>
            <person name="Wu W.L."/>
            <person name="Chen Y.Y."/>
            <person name="Mitsuda N."/>
            <person name="Ohme-Takagi M."/>
            <person name="Luo Y.B."/>
            <person name="Van de Peer Y."/>
            <person name="Liu Z.J."/>
        </authorList>
    </citation>
    <scope>NUCLEOTIDE SEQUENCE [LARGE SCALE GENOMIC DNA]</scope>
    <source>
        <tissue evidence="8">The whole plant</tissue>
    </source>
</reference>
<comment type="subcellular location">
    <subcellularLocation>
        <location evidence="1">Membrane</location>
        <topology evidence="1">Multi-pass membrane protein</topology>
    </subcellularLocation>
</comment>
<evidence type="ECO:0000313" key="8">
    <source>
        <dbReference type="EMBL" id="PKU73573.1"/>
    </source>
</evidence>
<dbReference type="GO" id="GO:0042937">
    <property type="term" value="F:tripeptide transmembrane transporter activity"/>
    <property type="evidence" value="ECO:0007669"/>
    <property type="project" value="InterPro"/>
</dbReference>
<dbReference type="InterPro" id="IPR018456">
    <property type="entry name" value="PTR2_symporter_CS"/>
</dbReference>
<comment type="similarity">
    <text evidence="2">Belongs to the major facilitator superfamily. Proton-dependent oligopeptide transporter (POT/PTR) (TC 2.A.17) family.</text>
</comment>
<dbReference type="GO" id="GO:0071916">
    <property type="term" value="F:dipeptide transmembrane transporter activity"/>
    <property type="evidence" value="ECO:0007669"/>
    <property type="project" value="InterPro"/>
</dbReference>
<feature type="transmembrane region" description="Helical" evidence="7">
    <location>
        <begin position="306"/>
        <end position="323"/>
    </location>
</feature>
<keyword evidence="4 7" id="KW-0812">Transmembrane</keyword>
<feature type="transmembrane region" description="Helical" evidence="7">
    <location>
        <begin position="197"/>
        <end position="219"/>
    </location>
</feature>
<keyword evidence="5 7" id="KW-1133">Transmembrane helix</keyword>
<dbReference type="AlphaFoldDB" id="A0A2I0WD46"/>
<feature type="transmembrane region" description="Helical" evidence="7">
    <location>
        <begin position="396"/>
        <end position="415"/>
    </location>
</feature>
<protein>
    <submittedName>
        <fullName evidence="8">Putative peptide/nitrate transporter</fullName>
    </submittedName>
</protein>
<feature type="transmembrane region" description="Helical" evidence="7">
    <location>
        <begin position="225"/>
        <end position="245"/>
    </location>
</feature>
<keyword evidence="3" id="KW-0597">Phosphoprotein</keyword>
<feature type="transmembrane region" description="Helical" evidence="7">
    <location>
        <begin position="427"/>
        <end position="451"/>
    </location>
</feature>
<evidence type="ECO:0000256" key="6">
    <source>
        <dbReference type="ARBA" id="ARBA00023136"/>
    </source>
</evidence>
<feature type="transmembrane region" description="Helical" evidence="7">
    <location>
        <begin position="77"/>
        <end position="99"/>
    </location>
</feature>
<feature type="transmembrane region" description="Helical" evidence="7">
    <location>
        <begin position="151"/>
        <end position="169"/>
    </location>
</feature>
<feature type="transmembrane region" description="Helical" evidence="7">
    <location>
        <begin position="344"/>
        <end position="364"/>
    </location>
</feature>
<dbReference type="Pfam" id="PF00854">
    <property type="entry name" value="PTR2"/>
    <property type="match status" value="2"/>
</dbReference>
<name>A0A2I0WD46_9ASPA</name>
<dbReference type="InterPro" id="IPR044739">
    <property type="entry name" value="NRT1/PTR"/>
</dbReference>
<evidence type="ECO:0000256" key="7">
    <source>
        <dbReference type="SAM" id="Phobius"/>
    </source>
</evidence>
<evidence type="ECO:0000256" key="2">
    <source>
        <dbReference type="ARBA" id="ARBA00005982"/>
    </source>
</evidence>
<feature type="transmembrane region" description="Helical" evidence="7">
    <location>
        <begin position="111"/>
        <end position="131"/>
    </location>
</feature>
<dbReference type="InterPro" id="IPR036259">
    <property type="entry name" value="MFS_trans_sf"/>
</dbReference>
<evidence type="ECO:0000256" key="3">
    <source>
        <dbReference type="ARBA" id="ARBA00022553"/>
    </source>
</evidence>
<dbReference type="EMBL" id="KZ502736">
    <property type="protein sequence ID" value="PKU73573.1"/>
    <property type="molecule type" value="Genomic_DNA"/>
</dbReference>
<accession>A0A2I0WD46</accession>
<proteinExistence type="inferred from homology"/>
<gene>
    <name evidence="8" type="ORF">MA16_Dca021902</name>
</gene>
<dbReference type="Gene3D" id="1.20.1250.20">
    <property type="entry name" value="MFS general substrate transporter like domains"/>
    <property type="match status" value="2"/>
</dbReference>
<dbReference type="InterPro" id="IPR000109">
    <property type="entry name" value="POT_fam"/>
</dbReference>
<dbReference type="PANTHER" id="PTHR11654">
    <property type="entry name" value="OLIGOPEPTIDE TRANSPORTER-RELATED"/>
    <property type="match status" value="1"/>
</dbReference>
<evidence type="ECO:0000256" key="1">
    <source>
        <dbReference type="ARBA" id="ARBA00004141"/>
    </source>
</evidence>
<dbReference type="CDD" id="cd17417">
    <property type="entry name" value="MFS_NPF5"/>
    <property type="match status" value="1"/>
</dbReference>
<reference evidence="8 9" key="2">
    <citation type="journal article" date="2017" name="Nature">
        <title>The Apostasia genome and the evolution of orchids.</title>
        <authorList>
            <person name="Zhang G.Q."/>
            <person name="Liu K.W."/>
            <person name="Li Z."/>
            <person name="Lohaus R."/>
            <person name="Hsiao Y.Y."/>
            <person name="Niu S.C."/>
            <person name="Wang J.Y."/>
            <person name="Lin Y.C."/>
            <person name="Xu Q."/>
            <person name="Chen L.J."/>
            <person name="Yoshida K."/>
            <person name="Fujiwara S."/>
            <person name="Wang Z.W."/>
            <person name="Zhang Y.Q."/>
            <person name="Mitsuda N."/>
            <person name="Wang M."/>
            <person name="Liu G.H."/>
            <person name="Pecoraro L."/>
            <person name="Huang H.X."/>
            <person name="Xiao X.J."/>
            <person name="Lin M."/>
            <person name="Wu X.Y."/>
            <person name="Wu W.L."/>
            <person name="Chen Y.Y."/>
            <person name="Chang S.B."/>
            <person name="Sakamoto S."/>
            <person name="Ohme-Takagi M."/>
            <person name="Yagi M."/>
            <person name="Zeng S.J."/>
            <person name="Shen C.Y."/>
            <person name="Yeh C.M."/>
            <person name="Luo Y.B."/>
            <person name="Tsai W.C."/>
            <person name="Van de Peer Y."/>
            <person name="Liu Z.J."/>
        </authorList>
    </citation>
    <scope>NUCLEOTIDE SEQUENCE [LARGE SCALE GENOMIC DNA]</scope>
    <source>
        <tissue evidence="8">The whole plant</tissue>
    </source>
</reference>
<keyword evidence="6 7" id="KW-0472">Membrane</keyword>
<feature type="transmembrane region" description="Helical" evidence="7">
    <location>
        <begin position="471"/>
        <end position="490"/>
    </location>
</feature>
<dbReference type="Proteomes" id="UP000233837">
    <property type="component" value="Unassembled WGS sequence"/>
</dbReference>
<keyword evidence="9" id="KW-1185">Reference proteome</keyword>